<dbReference type="AlphaFoldDB" id="A0A2Y0QD35"/>
<keyword evidence="13" id="KW-0969">Cilium</keyword>
<proteinExistence type="inferred from homology"/>
<dbReference type="PRINTS" id="PR01008">
    <property type="entry name" value="FLGLRINGFLGH"/>
</dbReference>
<evidence type="ECO:0000256" key="12">
    <source>
        <dbReference type="ARBA" id="ARBA00032876"/>
    </source>
</evidence>
<evidence type="ECO:0000256" key="5">
    <source>
        <dbReference type="ARBA" id="ARBA00011439"/>
    </source>
</evidence>
<evidence type="ECO:0000256" key="9">
    <source>
        <dbReference type="ARBA" id="ARBA00023139"/>
    </source>
</evidence>
<evidence type="ECO:0000256" key="2">
    <source>
        <dbReference type="ARBA" id="ARBA00004117"/>
    </source>
</evidence>
<comment type="subcellular location">
    <subcellularLocation>
        <location evidence="2">Bacterial flagellum basal body</location>
    </subcellularLocation>
    <subcellularLocation>
        <location evidence="3">Membrane</location>
        <topology evidence="3">Lipid-anchor</topology>
    </subcellularLocation>
</comment>
<dbReference type="PANTHER" id="PTHR34933">
    <property type="entry name" value="FLAGELLAR L-RING PROTEIN"/>
    <property type="match status" value="1"/>
</dbReference>
<dbReference type="Pfam" id="PF02107">
    <property type="entry name" value="FlgH"/>
    <property type="match status" value="1"/>
</dbReference>
<evidence type="ECO:0000256" key="7">
    <source>
        <dbReference type="ARBA" id="ARBA00022729"/>
    </source>
</evidence>
<sequence>MTVTVDQVLVNGNLHVVGEKQIAINQGTEFIRFSGVVNPRTISGSNTVPSTQVADARIEYVGNGYINEAQNMGWLQRFFLNLSPM</sequence>
<evidence type="ECO:0000256" key="11">
    <source>
        <dbReference type="ARBA" id="ARBA00023288"/>
    </source>
</evidence>
<dbReference type="GO" id="GO:0009427">
    <property type="term" value="C:bacterial-type flagellum basal body, distal rod, L ring"/>
    <property type="evidence" value="ECO:0007669"/>
    <property type="project" value="InterPro"/>
</dbReference>
<reference evidence="13 14" key="1">
    <citation type="submission" date="2018-06" db="EMBL/GenBank/DDBJ databases">
        <authorList>
            <consortium name="Pathogen Informatics"/>
            <person name="Doyle S."/>
        </authorList>
    </citation>
    <scope>NUCLEOTIDE SEQUENCE [LARGE SCALE GENOMIC DNA]</scope>
    <source>
        <strain evidence="13 14">NCTC9077</strain>
    </source>
</reference>
<comment type="subunit">
    <text evidence="5">The basal body constitutes a major portion of the flagellar organelle and consists of four rings (L,P,S, and M) mounted on a central rod.</text>
</comment>
<evidence type="ECO:0000256" key="3">
    <source>
        <dbReference type="ARBA" id="ARBA00004635"/>
    </source>
</evidence>
<evidence type="ECO:0000256" key="10">
    <source>
        <dbReference type="ARBA" id="ARBA00023143"/>
    </source>
</evidence>
<dbReference type="GO" id="GO:0071973">
    <property type="term" value="P:bacterial-type flagellum-dependent cell motility"/>
    <property type="evidence" value="ECO:0007669"/>
    <property type="project" value="InterPro"/>
</dbReference>
<evidence type="ECO:0000313" key="14">
    <source>
        <dbReference type="Proteomes" id="UP000254495"/>
    </source>
</evidence>
<keyword evidence="13" id="KW-0966">Cell projection</keyword>
<dbReference type="GO" id="GO:0016020">
    <property type="term" value="C:membrane"/>
    <property type="evidence" value="ECO:0007669"/>
    <property type="project" value="UniProtKB-SubCell"/>
</dbReference>
<dbReference type="GO" id="GO:0003774">
    <property type="term" value="F:cytoskeletal motor activity"/>
    <property type="evidence" value="ECO:0007669"/>
    <property type="project" value="InterPro"/>
</dbReference>
<dbReference type="PANTHER" id="PTHR34933:SF3">
    <property type="entry name" value="FLAGELLAR L-RING PROTEIN"/>
    <property type="match status" value="1"/>
</dbReference>
<evidence type="ECO:0000256" key="6">
    <source>
        <dbReference type="ARBA" id="ARBA00016940"/>
    </source>
</evidence>
<dbReference type="Proteomes" id="UP000254495">
    <property type="component" value="Unassembled WGS sequence"/>
</dbReference>
<name>A0A2Y0QD35_ECOLX</name>
<keyword evidence="8" id="KW-0472">Membrane</keyword>
<comment type="function">
    <text evidence="1">Assembles around the rod to form the L-ring and probably protects the motor/basal body from shearing forces during rotation.</text>
</comment>
<comment type="similarity">
    <text evidence="4">Belongs to the FlgH family.</text>
</comment>
<keyword evidence="10" id="KW-0975">Bacterial flagellum</keyword>
<accession>A0A2Y0QD35</accession>
<evidence type="ECO:0000256" key="4">
    <source>
        <dbReference type="ARBA" id="ARBA00006929"/>
    </source>
</evidence>
<organism evidence="13 14">
    <name type="scientific">Escherichia coli</name>
    <dbReference type="NCBI Taxonomy" id="562"/>
    <lineage>
        <taxon>Bacteria</taxon>
        <taxon>Pseudomonadati</taxon>
        <taxon>Pseudomonadota</taxon>
        <taxon>Gammaproteobacteria</taxon>
        <taxon>Enterobacterales</taxon>
        <taxon>Enterobacteriaceae</taxon>
        <taxon>Escherichia</taxon>
    </lineage>
</organism>
<dbReference type="EMBL" id="UGCU01000001">
    <property type="protein sequence ID" value="STJ12043.1"/>
    <property type="molecule type" value="Genomic_DNA"/>
</dbReference>
<protein>
    <recommendedName>
        <fullName evidence="6">Flagellar L-ring protein</fullName>
    </recommendedName>
    <alternativeName>
        <fullName evidence="12">Basal body L-ring protein</fullName>
    </alternativeName>
</protein>
<evidence type="ECO:0000313" key="13">
    <source>
        <dbReference type="EMBL" id="STJ12043.1"/>
    </source>
</evidence>
<gene>
    <name evidence="13" type="primary">flgH_1</name>
    <name evidence="13" type="ORF">NCTC9077_03783</name>
</gene>
<dbReference type="InterPro" id="IPR000527">
    <property type="entry name" value="Flag_Lring"/>
</dbReference>
<keyword evidence="13" id="KW-0282">Flagellum</keyword>
<keyword evidence="11" id="KW-0449">Lipoprotein</keyword>
<keyword evidence="7" id="KW-0732">Signal</keyword>
<keyword evidence="9" id="KW-0564">Palmitate</keyword>
<evidence type="ECO:0000256" key="8">
    <source>
        <dbReference type="ARBA" id="ARBA00023136"/>
    </source>
</evidence>
<evidence type="ECO:0000256" key="1">
    <source>
        <dbReference type="ARBA" id="ARBA00002591"/>
    </source>
</evidence>